<dbReference type="OrthoDB" id="9757546at2"/>
<keyword evidence="5" id="KW-0472">Membrane</keyword>
<dbReference type="InterPro" id="IPR045087">
    <property type="entry name" value="Cu-oxidase_fam"/>
</dbReference>
<sequence length="402" mass="44110">MTANVRKQARDAPSELEASRSIAPPDGNAGSVDTSRRALLVGGLAAASGAAIIAGVARSQAAPDPMAGHDMSAMPTDPYAAPMPGMAHGNMTTVGVVDHDRNGFDPTTMLTEWETGLTDLLPDGRTLRTFEVAAIDREIEIAPGIFFPAWTFNDRVPGPALRAKEGERLRIIFRNYGSHPHSMHFHGIHSARMDGVPGAGLIGPGEEFIYEFDAKPFGCHLYHCHALPLKRHIHKGMYGLFVIDPDPARHPENAAVAASRVLGSPENARWQELAMVMNAFDINFDGANEIYAVNTVGQAYMNAPIRIDKSRPVRIYLVNVTEFDPINSLHLHANFFDYYDTGTTLTPTLRTVDLIMQCQAQRGILEFSFAEHEDGMYMFHAHQSEFTELGWVGMFDVRGPEA</sequence>
<keyword evidence="1" id="KW-0479">Metal-binding</keyword>
<feature type="transmembrane region" description="Helical" evidence="5">
    <location>
        <begin position="38"/>
        <end position="57"/>
    </location>
</feature>
<accession>A0A1W6CZP3</accession>
<keyword evidence="9" id="KW-1185">Reference proteome</keyword>
<feature type="domain" description="Plastocyanin-like" evidence="7">
    <location>
        <begin position="148"/>
        <end position="246"/>
    </location>
</feature>
<evidence type="ECO:0000259" key="6">
    <source>
        <dbReference type="Pfam" id="PF07731"/>
    </source>
</evidence>
<evidence type="ECO:0000256" key="2">
    <source>
        <dbReference type="ARBA" id="ARBA00023002"/>
    </source>
</evidence>
<dbReference type="EMBL" id="CP020612">
    <property type="protein sequence ID" value="ARJ70343.1"/>
    <property type="molecule type" value="Genomic_DNA"/>
</dbReference>
<dbReference type="Pfam" id="PF07732">
    <property type="entry name" value="Cu-oxidase_3"/>
    <property type="match status" value="1"/>
</dbReference>
<dbReference type="STRING" id="1945662.B0A89_12605"/>
<dbReference type="InterPro" id="IPR011706">
    <property type="entry name" value="Cu-oxidase_C"/>
</dbReference>
<organism evidence="8 9">
    <name type="scientific">Paracoccus contaminans</name>
    <dbReference type="NCBI Taxonomy" id="1945662"/>
    <lineage>
        <taxon>Bacteria</taxon>
        <taxon>Pseudomonadati</taxon>
        <taxon>Pseudomonadota</taxon>
        <taxon>Alphaproteobacteria</taxon>
        <taxon>Rhodobacterales</taxon>
        <taxon>Paracoccaceae</taxon>
        <taxon>Paracoccus</taxon>
    </lineage>
</organism>
<dbReference type="Gene3D" id="2.60.40.420">
    <property type="entry name" value="Cupredoxins - blue copper proteins"/>
    <property type="match status" value="2"/>
</dbReference>
<feature type="region of interest" description="Disordered" evidence="4">
    <location>
        <begin position="1"/>
        <end position="33"/>
    </location>
</feature>
<dbReference type="Proteomes" id="UP000193017">
    <property type="component" value="Chromosome"/>
</dbReference>
<dbReference type="Pfam" id="PF07731">
    <property type="entry name" value="Cu-oxidase_2"/>
    <property type="match status" value="1"/>
</dbReference>
<name>A0A1W6CZP3_9RHOB</name>
<evidence type="ECO:0000256" key="4">
    <source>
        <dbReference type="SAM" id="MobiDB-lite"/>
    </source>
</evidence>
<protein>
    <submittedName>
        <fullName evidence="8">Copper oxidase</fullName>
    </submittedName>
</protein>
<evidence type="ECO:0000256" key="3">
    <source>
        <dbReference type="ARBA" id="ARBA00023008"/>
    </source>
</evidence>
<dbReference type="GO" id="GO:0005507">
    <property type="term" value="F:copper ion binding"/>
    <property type="evidence" value="ECO:0007669"/>
    <property type="project" value="InterPro"/>
</dbReference>
<dbReference type="SUPFAM" id="SSF49503">
    <property type="entry name" value="Cupredoxins"/>
    <property type="match status" value="2"/>
</dbReference>
<evidence type="ECO:0000313" key="8">
    <source>
        <dbReference type="EMBL" id="ARJ70343.1"/>
    </source>
</evidence>
<keyword evidence="5" id="KW-1133">Transmembrane helix</keyword>
<keyword evidence="2" id="KW-0560">Oxidoreductase</keyword>
<reference evidence="8 9" key="1">
    <citation type="submission" date="2017-03" db="EMBL/GenBank/DDBJ databases">
        <title>Genome sequence of Paracoccus contaminans isolated from a water microcosm.</title>
        <authorList>
            <person name="Aurass P."/>
            <person name="Karste S."/>
            <person name="Trost E."/>
            <person name="Glaeser S.P."/>
            <person name="Kaempfer P."/>
            <person name="Flieger A."/>
        </authorList>
    </citation>
    <scope>NUCLEOTIDE SEQUENCE [LARGE SCALE GENOMIC DNA]</scope>
    <source>
        <strain evidence="9">RKI 16-01929T\LMG 29738T\CCM 8701T\CIP 111112T</strain>
    </source>
</reference>
<dbReference type="PANTHER" id="PTHR11709:SF394">
    <property type="entry name" value="FI03373P-RELATED"/>
    <property type="match status" value="1"/>
</dbReference>
<evidence type="ECO:0000313" key="9">
    <source>
        <dbReference type="Proteomes" id="UP000193017"/>
    </source>
</evidence>
<gene>
    <name evidence="8" type="ORF">B0A89_12605</name>
</gene>
<dbReference type="PROSITE" id="PS51318">
    <property type="entry name" value="TAT"/>
    <property type="match status" value="1"/>
</dbReference>
<dbReference type="InterPro" id="IPR006311">
    <property type="entry name" value="TAT_signal"/>
</dbReference>
<evidence type="ECO:0000259" key="7">
    <source>
        <dbReference type="Pfam" id="PF07732"/>
    </source>
</evidence>
<dbReference type="InterPro" id="IPR008972">
    <property type="entry name" value="Cupredoxin"/>
</dbReference>
<proteinExistence type="predicted"/>
<dbReference type="InterPro" id="IPR011707">
    <property type="entry name" value="Cu-oxidase-like_N"/>
</dbReference>
<evidence type="ECO:0000256" key="1">
    <source>
        <dbReference type="ARBA" id="ARBA00022723"/>
    </source>
</evidence>
<keyword evidence="3" id="KW-0186">Copper</keyword>
<dbReference type="PANTHER" id="PTHR11709">
    <property type="entry name" value="MULTI-COPPER OXIDASE"/>
    <property type="match status" value="1"/>
</dbReference>
<dbReference type="CDD" id="cd11024">
    <property type="entry name" value="CuRO_1_2DMCO_NIR_like"/>
    <property type="match status" value="1"/>
</dbReference>
<feature type="domain" description="Plastocyanin-like" evidence="6">
    <location>
        <begin position="294"/>
        <end position="398"/>
    </location>
</feature>
<evidence type="ECO:0000256" key="5">
    <source>
        <dbReference type="SAM" id="Phobius"/>
    </source>
</evidence>
<keyword evidence="5" id="KW-0812">Transmembrane</keyword>
<dbReference type="AlphaFoldDB" id="A0A1W6CZP3"/>
<dbReference type="GO" id="GO:0016491">
    <property type="term" value="F:oxidoreductase activity"/>
    <property type="evidence" value="ECO:0007669"/>
    <property type="project" value="UniProtKB-KW"/>
</dbReference>
<dbReference type="KEGG" id="pcon:B0A89_12605"/>